<organism evidence="6 7">
    <name type="scientific">Pseudocercospora fuligena</name>
    <dbReference type="NCBI Taxonomy" id="685502"/>
    <lineage>
        <taxon>Eukaryota</taxon>
        <taxon>Fungi</taxon>
        <taxon>Dikarya</taxon>
        <taxon>Ascomycota</taxon>
        <taxon>Pezizomycotina</taxon>
        <taxon>Dothideomycetes</taxon>
        <taxon>Dothideomycetidae</taxon>
        <taxon>Mycosphaerellales</taxon>
        <taxon>Mycosphaerellaceae</taxon>
        <taxon>Pseudocercospora</taxon>
    </lineage>
</organism>
<evidence type="ECO:0000313" key="7">
    <source>
        <dbReference type="Proteomes" id="UP000660729"/>
    </source>
</evidence>
<dbReference type="GO" id="GO:0000981">
    <property type="term" value="F:DNA-binding transcription factor activity, RNA polymerase II-specific"/>
    <property type="evidence" value="ECO:0007669"/>
    <property type="project" value="InterPro"/>
</dbReference>
<keyword evidence="3" id="KW-0805">Transcription regulation</keyword>
<dbReference type="PANTHER" id="PTHR47338:SF3">
    <property type="entry name" value="C6 FINGER DOMAIN TRANSCRIPTION FACTOR DBAA-RELATED"/>
    <property type="match status" value="1"/>
</dbReference>
<evidence type="ECO:0000256" key="3">
    <source>
        <dbReference type="ARBA" id="ARBA00023015"/>
    </source>
</evidence>
<reference evidence="6" key="1">
    <citation type="submission" date="2020-04" db="EMBL/GenBank/DDBJ databases">
        <title>Draft genome resource of the tomato pathogen Pseudocercospora fuligena.</title>
        <authorList>
            <person name="Zaccaron A."/>
        </authorList>
    </citation>
    <scope>NUCLEOTIDE SEQUENCE</scope>
    <source>
        <strain evidence="6">PF001</strain>
    </source>
</reference>
<keyword evidence="4" id="KW-0804">Transcription</keyword>
<proteinExistence type="predicted"/>
<evidence type="ECO:0000256" key="2">
    <source>
        <dbReference type="ARBA" id="ARBA00022723"/>
    </source>
</evidence>
<sequence length="468" mass="52665">MRIIRGKSVPSESHEISQNYVTTQKWTQGDTPVEVDQDLFFGLGRMTELDSGYAEGSVLPGWDETRPAAQIVSPDNMPLDPNHDYSHTSFANQSEAMKSDLEELFFSRAYSWAPLLHKESYLAVPLHTGPASTYWCLRRAVCTVGAVTSTSFRGLGEALLRESRENLESLETGPELPWTTGNIDLAQAQSWLLLILAETICFGRQQALKSARRALPLVQQLQLRCVDSAGIAARALEEDKSSIHLEELRCTFWLAFTMDRYLAGEDDRSYVISEGMIPHTKHDFKSATPLIGLNEIFDQKCNSPFATSIALAALYGRCVTHRRLTSSFALTADEIKAFWARHDWLATAIDQQIQLQRTQASLISSGNIDSMQKFNRVMAHSLVIHLNETIRARHWDVDATKHNAIDVWHGRSKEAMKSIMQSIRDLTRLDCFVVSKAYCPKTQIMTSRTGAPSPSPTHRRFYNALLRT</sequence>
<keyword evidence="2" id="KW-0479">Metal-binding</keyword>
<dbReference type="InterPro" id="IPR050815">
    <property type="entry name" value="TF_fung"/>
</dbReference>
<accession>A0A8H6RN93</accession>
<comment type="caution">
    <text evidence="6">The sequence shown here is derived from an EMBL/GenBank/DDBJ whole genome shotgun (WGS) entry which is preliminary data.</text>
</comment>
<dbReference type="EMBL" id="JABCIY010000047">
    <property type="protein sequence ID" value="KAF7194925.1"/>
    <property type="molecule type" value="Genomic_DNA"/>
</dbReference>
<evidence type="ECO:0000256" key="4">
    <source>
        <dbReference type="ARBA" id="ARBA00023163"/>
    </source>
</evidence>
<dbReference type="GO" id="GO:0046872">
    <property type="term" value="F:metal ion binding"/>
    <property type="evidence" value="ECO:0007669"/>
    <property type="project" value="UniProtKB-KW"/>
</dbReference>
<comment type="subcellular location">
    <subcellularLocation>
        <location evidence="1">Nucleus</location>
    </subcellularLocation>
</comment>
<dbReference type="PANTHER" id="PTHR47338">
    <property type="entry name" value="ZN(II)2CYS6 TRANSCRIPTION FACTOR (EUROFUNG)-RELATED"/>
    <property type="match status" value="1"/>
</dbReference>
<evidence type="ECO:0000256" key="1">
    <source>
        <dbReference type="ARBA" id="ARBA00004123"/>
    </source>
</evidence>
<dbReference type="CDD" id="cd12148">
    <property type="entry name" value="fungal_TF_MHR"/>
    <property type="match status" value="1"/>
</dbReference>
<dbReference type="GO" id="GO:0005634">
    <property type="term" value="C:nucleus"/>
    <property type="evidence" value="ECO:0007669"/>
    <property type="project" value="UniProtKB-SubCell"/>
</dbReference>
<dbReference type="OrthoDB" id="3037908at2759"/>
<dbReference type="AlphaFoldDB" id="A0A8H6RN93"/>
<gene>
    <name evidence="6" type="ORF">HII31_03762</name>
</gene>
<evidence type="ECO:0000256" key="5">
    <source>
        <dbReference type="ARBA" id="ARBA00023242"/>
    </source>
</evidence>
<keyword evidence="5" id="KW-0539">Nucleus</keyword>
<name>A0A8H6RN93_9PEZI</name>
<evidence type="ECO:0000313" key="6">
    <source>
        <dbReference type="EMBL" id="KAF7194925.1"/>
    </source>
</evidence>
<protein>
    <submittedName>
        <fullName evidence="6">Abscisic acid cluster transcription factor abl7</fullName>
    </submittedName>
</protein>
<dbReference type="Proteomes" id="UP000660729">
    <property type="component" value="Unassembled WGS sequence"/>
</dbReference>
<keyword evidence="7" id="KW-1185">Reference proteome</keyword>